<dbReference type="Proteomes" id="UP001628193">
    <property type="component" value="Unassembled WGS sequence"/>
</dbReference>
<evidence type="ECO:0000313" key="5">
    <source>
        <dbReference type="Proteomes" id="UP001628193"/>
    </source>
</evidence>
<dbReference type="Pfam" id="PF00072">
    <property type="entry name" value="Response_reg"/>
    <property type="match status" value="1"/>
</dbReference>
<keyword evidence="1 2" id="KW-0597">Phosphoprotein</keyword>
<dbReference type="PANTHER" id="PTHR44591">
    <property type="entry name" value="STRESS RESPONSE REGULATOR PROTEIN 1"/>
    <property type="match status" value="1"/>
</dbReference>
<evidence type="ECO:0000313" key="4">
    <source>
        <dbReference type="EMBL" id="GAB0056099.1"/>
    </source>
</evidence>
<dbReference type="InterPro" id="IPR011006">
    <property type="entry name" value="CheY-like_superfamily"/>
</dbReference>
<sequence>MKLLTIDDSRTIRRVISGVGAMIGFEVLEAENGDVGIKVLENQGEEVALILLDWNMPGMNGLEVLKLIKADPRWMHIPVMMVTTEGEKDYIIKAIQAGAIHYQTKPFTQEEMASRIMEALGMGGL</sequence>
<keyword evidence="5" id="KW-1185">Reference proteome</keyword>
<dbReference type="InterPro" id="IPR001789">
    <property type="entry name" value="Sig_transdc_resp-reg_receiver"/>
</dbReference>
<evidence type="ECO:0000256" key="1">
    <source>
        <dbReference type="ARBA" id="ARBA00022553"/>
    </source>
</evidence>
<dbReference type="PROSITE" id="PS50110">
    <property type="entry name" value="RESPONSE_REGULATORY"/>
    <property type="match status" value="1"/>
</dbReference>
<accession>A0ABQ0C5F4</accession>
<name>A0ABQ0C5F4_9PROT</name>
<dbReference type="Gene3D" id="3.40.50.2300">
    <property type="match status" value="1"/>
</dbReference>
<dbReference type="InterPro" id="IPR050595">
    <property type="entry name" value="Bact_response_regulator"/>
</dbReference>
<gene>
    <name evidence="4" type="primary">cheY_2</name>
    <name evidence="4" type="ORF">SIID45300_00403</name>
</gene>
<dbReference type="SUPFAM" id="SSF52172">
    <property type="entry name" value="CheY-like"/>
    <property type="match status" value="1"/>
</dbReference>
<evidence type="ECO:0000256" key="2">
    <source>
        <dbReference type="PROSITE-ProRule" id="PRU00169"/>
    </source>
</evidence>
<dbReference type="SMART" id="SM00448">
    <property type="entry name" value="REC"/>
    <property type="match status" value="1"/>
</dbReference>
<proteinExistence type="predicted"/>
<feature type="domain" description="Response regulatory" evidence="3">
    <location>
        <begin position="2"/>
        <end position="120"/>
    </location>
</feature>
<organism evidence="4 5">
    <name type="scientific">Candidatus Magnetaquiglobus chichijimensis</name>
    <dbReference type="NCBI Taxonomy" id="3141448"/>
    <lineage>
        <taxon>Bacteria</taxon>
        <taxon>Pseudomonadati</taxon>
        <taxon>Pseudomonadota</taxon>
        <taxon>Magnetococcia</taxon>
        <taxon>Magnetococcales</taxon>
        <taxon>Candidatus Magnetaquicoccaceae</taxon>
        <taxon>Candidatus Magnetaquiglobus</taxon>
    </lineage>
</organism>
<feature type="modified residue" description="4-aspartylphosphate" evidence="2">
    <location>
        <position position="53"/>
    </location>
</feature>
<comment type="caution">
    <text evidence="4">The sequence shown here is derived from an EMBL/GenBank/DDBJ whole genome shotgun (WGS) entry which is preliminary data.</text>
</comment>
<evidence type="ECO:0000259" key="3">
    <source>
        <dbReference type="PROSITE" id="PS50110"/>
    </source>
</evidence>
<protein>
    <submittedName>
        <fullName evidence="4">Chemotaxis protein CheY</fullName>
    </submittedName>
</protein>
<dbReference type="RefSeq" id="WP_420903819.1">
    <property type="nucleotide sequence ID" value="NZ_BAAFGK010000002.1"/>
</dbReference>
<reference evidence="4 5" key="1">
    <citation type="submission" date="2024-09" db="EMBL/GenBank/DDBJ databases">
        <title>Draft genome sequence of Candidatus Magnetaquicoccaceae bacterium FCR-1.</title>
        <authorList>
            <person name="Shimoshige H."/>
            <person name="Shimamura S."/>
            <person name="Taoka A."/>
            <person name="Kobayashi H."/>
            <person name="Maekawa T."/>
        </authorList>
    </citation>
    <scope>NUCLEOTIDE SEQUENCE [LARGE SCALE GENOMIC DNA]</scope>
    <source>
        <strain evidence="4 5">FCR-1</strain>
    </source>
</reference>
<dbReference type="PANTHER" id="PTHR44591:SF3">
    <property type="entry name" value="RESPONSE REGULATORY DOMAIN-CONTAINING PROTEIN"/>
    <property type="match status" value="1"/>
</dbReference>
<dbReference type="EMBL" id="BAAFGK010000002">
    <property type="protein sequence ID" value="GAB0056099.1"/>
    <property type="molecule type" value="Genomic_DNA"/>
</dbReference>